<dbReference type="AlphaFoldDB" id="A0A0N5C2Z5"/>
<keyword evidence="1" id="KW-0472">Membrane</keyword>
<dbReference type="Proteomes" id="UP000046392">
    <property type="component" value="Unplaced"/>
</dbReference>
<evidence type="ECO:0000256" key="1">
    <source>
        <dbReference type="SAM" id="Phobius"/>
    </source>
</evidence>
<keyword evidence="1" id="KW-0812">Transmembrane</keyword>
<dbReference type="PROSITE" id="PS50056">
    <property type="entry name" value="TYR_PHOSPHATASE_2"/>
    <property type="match status" value="1"/>
</dbReference>
<dbReference type="WBParaSite" id="SPAL_0001235100.1">
    <property type="protein sequence ID" value="SPAL_0001235100.1"/>
    <property type="gene ID" value="SPAL_0001235100"/>
</dbReference>
<dbReference type="InterPro" id="IPR056005">
    <property type="entry name" value="DUF7583"/>
</dbReference>
<dbReference type="Pfam" id="PF24486">
    <property type="entry name" value="DUF7583"/>
    <property type="match status" value="1"/>
</dbReference>
<dbReference type="SMART" id="SM00194">
    <property type="entry name" value="PTPc"/>
    <property type="match status" value="2"/>
</dbReference>
<feature type="domain" description="Tyrosine specific protein phosphatases" evidence="4">
    <location>
        <begin position="1054"/>
        <end position="1126"/>
    </location>
</feature>
<protein>
    <submittedName>
        <fullName evidence="6">Tyrosine-protein phosphatase domain-containing protein</fullName>
    </submittedName>
</protein>
<reference evidence="6" key="1">
    <citation type="submission" date="2017-02" db="UniProtKB">
        <authorList>
            <consortium name="WormBaseParasite"/>
        </authorList>
    </citation>
    <scope>IDENTIFICATION</scope>
</reference>
<keyword evidence="2" id="KW-0732">Signal</keyword>
<dbReference type="CDD" id="cd00047">
    <property type="entry name" value="PTPc"/>
    <property type="match status" value="2"/>
</dbReference>
<evidence type="ECO:0000256" key="2">
    <source>
        <dbReference type="SAM" id="SignalP"/>
    </source>
</evidence>
<dbReference type="Pfam" id="PF00102">
    <property type="entry name" value="Y_phosphatase"/>
    <property type="match status" value="2"/>
</dbReference>
<dbReference type="STRING" id="174720.A0A0N5C2Z5"/>
<feature type="chain" id="PRO_5005895305" evidence="2">
    <location>
        <begin position="22"/>
        <end position="1163"/>
    </location>
</feature>
<proteinExistence type="predicted"/>
<evidence type="ECO:0000259" key="4">
    <source>
        <dbReference type="PROSITE" id="PS50056"/>
    </source>
</evidence>
<dbReference type="SUPFAM" id="SSF52799">
    <property type="entry name" value="(Phosphotyrosine protein) phosphatases II"/>
    <property type="match status" value="2"/>
</dbReference>
<dbReference type="InterPro" id="IPR052782">
    <property type="entry name" value="Oocyte-zygote_transition_reg"/>
</dbReference>
<dbReference type="InterPro" id="IPR029021">
    <property type="entry name" value="Prot-tyrosine_phosphatase-like"/>
</dbReference>
<dbReference type="PROSITE" id="PS50055">
    <property type="entry name" value="TYR_PHOSPHATASE_PTP"/>
    <property type="match status" value="2"/>
</dbReference>
<sequence>MFIFLFALFVCLALMPLSIDGQEVHGKYFPTATDNTSSSSVTVVSNITSESDIVLVKCPYFGYKHKKIEDVMTFNISLEQKPIVKVNIFAWIPILRRSSGSENTQCGTISIQLDNGYSKNYDWFHNAIWQDAKKSRKLVKREKVTLNLPQTFEECNNNSVNVVIFTKGEHDVIKKVNHEEEPDVYPMKRFYYFSIPNSNDTSAIKDPCVIVESYNNCPNIILLGQNITSSVKHNGKDINIIHITEQNERTFNVELNLHNNNDIRKYYSGEKIAYSRIKYHENGIENIENSSKLIKSKFDVKNFDLIKLVYQCPNNKDYKMIEQIYFFGPSNKDFHFDNEDVPYANNETLVTPNCTINRFNFGYLDAIIYNDKKIKINDLDTNSETKGKFNRTSDHILLAYKVKEITLKCVYTTPEGTVTTSSKFISGTQTLIGHDINGKELYAIKVIQENITNTIKVTAAPNKSEIYRITKMEEELKESKKSLFQKMVKKHGKGAVIAVTSIIILVLALIVIIPLICIYYNLVRPWLEVKKIETRYPNIFEFWLSITDGSFEKYCTIINSKEYTSDKFKNRKIVKEKEGDEVVDVGTSHLFDGSLVKCYGAIDKKINAHYVYEDSKKRQYILSDGPSKSTENYFWKMIYEEDIGAIVAIIYEKRSELNDENFNKVYWPYDSRTYGDIKVVFKEKVEANLISTCGYKFTVSSKNGKEKNLKIYHVKNWNEHEIPQSELQVINLYKEISKAAEDKNILVHTSQGTGSRVYMFTYFSCIYDAMENYTEVTNPMDIIKQIREERYGGNIATYEYAYIIQALITMFFNNKLLADKTQRRVEFMEKYNAYLYNFLTRESKMNSEYKAFLTFTNIVDSGKIREFKSVFNSTGVINKEDLKNTCKRFIVVCRAKEYKNKIRYKSIPCIDETSINIQGRDKDDPKGFFHGNTFTYKTNHRSERKLIMCQAPLKEGIDDMIDMIYRYKVSLVVVLVKPQEALPDADKWYPYFPQSKELLKTGNYTVSRINYSAVDANMISESEYIIDNQKDKPFNFKILHYQGWPDHGVPSNHKTIYELYKRIIKLDASNYIAIHCSAGIGRTGTLALIIYMIDTINSYANFDPIARLKCLRESRYRAVQTFNQFLFAILVVYEHYKDIIDDMDPGAYKKFLKMAQDSFNKDD</sequence>
<dbReference type="InterPro" id="IPR056007">
    <property type="entry name" value="DUF7585"/>
</dbReference>
<dbReference type="GO" id="GO:0004725">
    <property type="term" value="F:protein tyrosine phosphatase activity"/>
    <property type="evidence" value="ECO:0007669"/>
    <property type="project" value="InterPro"/>
</dbReference>
<dbReference type="InterPro" id="IPR016130">
    <property type="entry name" value="Tyr_Pase_AS"/>
</dbReference>
<keyword evidence="1" id="KW-1133">Transmembrane helix</keyword>
<evidence type="ECO:0000313" key="6">
    <source>
        <dbReference type="WBParaSite" id="SPAL_0001235100.1"/>
    </source>
</evidence>
<dbReference type="SMART" id="SM00404">
    <property type="entry name" value="PTPc_motif"/>
    <property type="match status" value="2"/>
</dbReference>
<feature type="transmembrane region" description="Helical" evidence="1">
    <location>
        <begin position="495"/>
        <end position="522"/>
    </location>
</feature>
<dbReference type="PROSITE" id="PS00383">
    <property type="entry name" value="TYR_PHOSPHATASE_1"/>
    <property type="match status" value="1"/>
</dbReference>
<feature type="domain" description="Tyrosine-protein phosphatase" evidence="3">
    <location>
        <begin position="533"/>
        <end position="810"/>
    </location>
</feature>
<evidence type="ECO:0000313" key="5">
    <source>
        <dbReference type="Proteomes" id="UP000046392"/>
    </source>
</evidence>
<dbReference type="InterPro" id="IPR003595">
    <property type="entry name" value="Tyr_Pase_cat"/>
</dbReference>
<dbReference type="PRINTS" id="PR00700">
    <property type="entry name" value="PRTYPHPHTASE"/>
</dbReference>
<dbReference type="PANTHER" id="PTHR46163">
    <property type="entry name" value="TYROSINE-PROTEIN PHOSPHATASE-RELATED"/>
    <property type="match status" value="1"/>
</dbReference>
<dbReference type="Pfam" id="PF24490">
    <property type="entry name" value="DUF7585"/>
    <property type="match status" value="1"/>
</dbReference>
<accession>A0A0N5C2Z5</accession>
<dbReference type="Gene3D" id="3.90.190.10">
    <property type="entry name" value="Protein tyrosine phosphatase superfamily"/>
    <property type="match status" value="2"/>
</dbReference>
<dbReference type="InterPro" id="IPR000387">
    <property type="entry name" value="Tyr_Pase_dom"/>
</dbReference>
<organism evidence="5 6">
    <name type="scientific">Strongyloides papillosus</name>
    <name type="common">Intestinal threadworm</name>
    <dbReference type="NCBI Taxonomy" id="174720"/>
    <lineage>
        <taxon>Eukaryota</taxon>
        <taxon>Metazoa</taxon>
        <taxon>Ecdysozoa</taxon>
        <taxon>Nematoda</taxon>
        <taxon>Chromadorea</taxon>
        <taxon>Rhabditida</taxon>
        <taxon>Tylenchina</taxon>
        <taxon>Panagrolaimomorpha</taxon>
        <taxon>Strongyloidoidea</taxon>
        <taxon>Strongyloididae</taxon>
        <taxon>Strongyloides</taxon>
    </lineage>
</organism>
<feature type="signal peptide" evidence="2">
    <location>
        <begin position="1"/>
        <end position="21"/>
    </location>
</feature>
<dbReference type="InterPro" id="IPR000242">
    <property type="entry name" value="PTP_cat"/>
</dbReference>
<dbReference type="InterPro" id="IPR056006">
    <property type="entry name" value="DUF7584"/>
</dbReference>
<dbReference type="Pfam" id="PF24488">
    <property type="entry name" value="DUF7584"/>
    <property type="match status" value="1"/>
</dbReference>
<feature type="domain" description="Tyrosine-protein phosphatase" evidence="3">
    <location>
        <begin position="899"/>
        <end position="1135"/>
    </location>
</feature>
<keyword evidence="5" id="KW-1185">Reference proteome</keyword>
<name>A0A0N5C2Z5_STREA</name>
<evidence type="ECO:0000259" key="3">
    <source>
        <dbReference type="PROSITE" id="PS50055"/>
    </source>
</evidence>